<dbReference type="InterPro" id="IPR001789">
    <property type="entry name" value="Sig_transdc_resp-reg_receiver"/>
</dbReference>
<dbReference type="SMART" id="SM00388">
    <property type="entry name" value="HisKA"/>
    <property type="match status" value="1"/>
</dbReference>
<keyword evidence="3 5" id="KW-0597">Phosphoprotein</keyword>
<dbReference type="InterPro" id="IPR011006">
    <property type="entry name" value="CheY-like_superfamily"/>
</dbReference>
<evidence type="ECO:0000256" key="1">
    <source>
        <dbReference type="ARBA" id="ARBA00000085"/>
    </source>
</evidence>
<dbReference type="PROSITE" id="PS50109">
    <property type="entry name" value="HIS_KIN"/>
    <property type="match status" value="1"/>
</dbReference>
<dbReference type="SUPFAM" id="SSF52172">
    <property type="entry name" value="CheY-like"/>
    <property type="match status" value="1"/>
</dbReference>
<keyword evidence="6" id="KW-0812">Transmembrane</keyword>
<dbReference type="EC" id="2.7.13.3" evidence="2"/>
<evidence type="ECO:0000313" key="9">
    <source>
        <dbReference type="EMBL" id="SEK70328.1"/>
    </source>
</evidence>
<evidence type="ECO:0000259" key="8">
    <source>
        <dbReference type="PROSITE" id="PS50110"/>
    </source>
</evidence>
<dbReference type="AlphaFoldDB" id="A0A1H7J6L7"/>
<evidence type="ECO:0000313" key="10">
    <source>
        <dbReference type="Proteomes" id="UP000198916"/>
    </source>
</evidence>
<proteinExistence type="predicted"/>
<sequence length="511" mass="55838">MKKLTFKTPIYLGFSVLIILLSASLLYGFLLSGRVVFLMAAVLAFMAILWIFVYVAKSVGALQAQQEELRTINDKQSGQYKNEFLANMSHELRTPLNSILILAKLLENNKPGNLLPEQVQYATIIHRGGSELLNLINNILDLAKIESGNVALIIERIEYSDIAQDLFELFSSVADSKAIDFHMAIDDELPPFIITDGQRLKQILNNLLANAFKFTGENGRIALSFARANQSPAWKAGMLNGIAADQVVAVSVTDTGIGIAEDKQQLIFEAFKQADGSTSRRFGGTGLGLSICRELATALGGEIHVTSEEHKGSTFTLFIPLRYVGGAGSDLQPVLSEVPTITGKQAAESLDEVFATLPQAVAPPLKNALLTEAQDTDVPQVFTDVHQALKGKRIFLVDDDMRNIFALSTVFSTYGIKVEIANNGIEALDVIQQQPNIDLVLMDIMMPALDGYEAIKKIRTIDRLAKLPIIAMTAKAKQGDKRHALDAGANDYIAKPIAINELLSLIRVWLS</sequence>
<dbReference type="GO" id="GO:0000155">
    <property type="term" value="F:phosphorelay sensor kinase activity"/>
    <property type="evidence" value="ECO:0007669"/>
    <property type="project" value="InterPro"/>
</dbReference>
<feature type="transmembrane region" description="Helical" evidence="6">
    <location>
        <begin position="12"/>
        <end position="30"/>
    </location>
</feature>
<name>A0A1H7J6L7_9SPHI</name>
<dbReference type="PANTHER" id="PTHR45339:SF1">
    <property type="entry name" value="HYBRID SIGNAL TRANSDUCTION HISTIDINE KINASE J"/>
    <property type="match status" value="1"/>
</dbReference>
<evidence type="ECO:0000256" key="3">
    <source>
        <dbReference type="ARBA" id="ARBA00022553"/>
    </source>
</evidence>
<dbReference type="InterPro" id="IPR003661">
    <property type="entry name" value="HisK_dim/P_dom"/>
</dbReference>
<reference evidence="10" key="1">
    <citation type="submission" date="2016-10" db="EMBL/GenBank/DDBJ databases">
        <authorList>
            <person name="Varghese N."/>
            <person name="Submissions S."/>
        </authorList>
    </citation>
    <scope>NUCLEOTIDE SEQUENCE [LARGE SCALE GENOMIC DNA]</scope>
    <source>
        <strain evidence="10">Jip14</strain>
    </source>
</reference>
<feature type="modified residue" description="4-aspartylphosphate" evidence="5">
    <location>
        <position position="443"/>
    </location>
</feature>
<dbReference type="SMART" id="SM00448">
    <property type="entry name" value="REC"/>
    <property type="match status" value="1"/>
</dbReference>
<dbReference type="Gene3D" id="1.10.287.130">
    <property type="match status" value="1"/>
</dbReference>
<dbReference type="Pfam" id="PF00072">
    <property type="entry name" value="Response_reg"/>
    <property type="match status" value="1"/>
</dbReference>
<dbReference type="InterPro" id="IPR036097">
    <property type="entry name" value="HisK_dim/P_sf"/>
</dbReference>
<dbReference type="OrthoDB" id="9811889at2"/>
<dbReference type="InterPro" id="IPR005467">
    <property type="entry name" value="His_kinase_dom"/>
</dbReference>
<dbReference type="CDD" id="cd16922">
    <property type="entry name" value="HATPase_EvgS-ArcB-TorS-like"/>
    <property type="match status" value="1"/>
</dbReference>
<dbReference type="Gene3D" id="3.40.50.2300">
    <property type="match status" value="1"/>
</dbReference>
<keyword evidence="4" id="KW-0902">Two-component regulatory system</keyword>
<evidence type="ECO:0000256" key="5">
    <source>
        <dbReference type="PROSITE-ProRule" id="PRU00169"/>
    </source>
</evidence>
<evidence type="ECO:0000259" key="7">
    <source>
        <dbReference type="PROSITE" id="PS50109"/>
    </source>
</evidence>
<organism evidence="9 10">
    <name type="scientific">Parapedobacter koreensis</name>
    <dbReference type="NCBI Taxonomy" id="332977"/>
    <lineage>
        <taxon>Bacteria</taxon>
        <taxon>Pseudomonadati</taxon>
        <taxon>Bacteroidota</taxon>
        <taxon>Sphingobacteriia</taxon>
        <taxon>Sphingobacteriales</taxon>
        <taxon>Sphingobacteriaceae</taxon>
        <taxon>Parapedobacter</taxon>
    </lineage>
</organism>
<feature type="transmembrane region" description="Helical" evidence="6">
    <location>
        <begin position="36"/>
        <end position="56"/>
    </location>
</feature>
<dbReference type="InterPro" id="IPR004358">
    <property type="entry name" value="Sig_transdc_His_kin-like_C"/>
</dbReference>
<dbReference type="InterPro" id="IPR003594">
    <property type="entry name" value="HATPase_dom"/>
</dbReference>
<dbReference type="PROSITE" id="PS50110">
    <property type="entry name" value="RESPONSE_REGULATORY"/>
    <property type="match status" value="1"/>
</dbReference>
<evidence type="ECO:0000256" key="6">
    <source>
        <dbReference type="SAM" id="Phobius"/>
    </source>
</evidence>
<dbReference type="PRINTS" id="PR00344">
    <property type="entry name" value="BCTRLSENSOR"/>
</dbReference>
<feature type="domain" description="Response regulatory" evidence="8">
    <location>
        <begin position="393"/>
        <end position="510"/>
    </location>
</feature>
<keyword evidence="6" id="KW-1133">Transmembrane helix</keyword>
<keyword evidence="9" id="KW-0418">Kinase</keyword>
<dbReference type="RefSeq" id="WP_090603701.1">
    <property type="nucleotide sequence ID" value="NZ_FNZR01000002.1"/>
</dbReference>
<dbReference type="Proteomes" id="UP000198916">
    <property type="component" value="Unassembled WGS sequence"/>
</dbReference>
<dbReference type="PANTHER" id="PTHR45339">
    <property type="entry name" value="HYBRID SIGNAL TRANSDUCTION HISTIDINE KINASE J"/>
    <property type="match status" value="1"/>
</dbReference>
<dbReference type="FunFam" id="3.30.565.10:FF:000010">
    <property type="entry name" value="Sensor histidine kinase RcsC"/>
    <property type="match status" value="1"/>
</dbReference>
<dbReference type="SUPFAM" id="SSF47384">
    <property type="entry name" value="Homodimeric domain of signal transducing histidine kinase"/>
    <property type="match status" value="1"/>
</dbReference>
<evidence type="ECO:0000256" key="2">
    <source>
        <dbReference type="ARBA" id="ARBA00012438"/>
    </source>
</evidence>
<dbReference type="STRING" id="332977.SAMN05421740_102472"/>
<gene>
    <name evidence="9" type="ORF">SAMN05421740_102472</name>
</gene>
<keyword evidence="6" id="KW-0472">Membrane</keyword>
<dbReference type="SMART" id="SM00387">
    <property type="entry name" value="HATPase_c"/>
    <property type="match status" value="1"/>
</dbReference>
<keyword evidence="9" id="KW-0808">Transferase</keyword>
<accession>A0A1H7J6L7</accession>
<dbReference type="InterPro" id="IPR036890">
    <property type="entry name" value="HATPase_C_sf"/>
</dbReference>
<keyword evidence="10" id="KW-1185">Reference proteome</keyword>
<dbReference type="Pfam" id="PF00512">
    <property type="entry name" value="HisKA"/>
    <property type="match status" value="1"/>
</dbReference>
<dbReference type="Gene3D" id="3.30.565.10">
    <property type="entry name" value="Histidine kinase-like ATPase, C-terminal domain"/>
    <property type="match status" value="1"/>
</dbReference>
<dbReference type="CDD" id="cd17546">
    <property type="entry name" value="REC_hyHK_CKI1_RcsC-like"/>
    <property type="match status" value="1"/>
</dbReference>
<dbReference type="Pfam" id="PF02518">
    <property type="entry name" value="HATPase_c"/>
    <property type="match status" value="1"/>
</dbReference>
<protein>
    <recommendedName>
        <fullName evidence="2">histidine kinase</fullName>
        <ecNumber evidence="2">2.7.13.3</ecNumber>
    </recommendedName>
</protein>
<feature type="domain" description="Histidine kinase" evidence="7">
    <location>
        <begin position="87"/>
        <end position="323"/>
    </location>
</feature>
<dbReference type="EMBL" id="FNZR01000002">
    <property type="protein sequence ID" value="SEK70328.1"/>
    <property type="molecule type" value="Genomic_DNA"/>
</dbReference>
<comment type="catalytic activity">
    <reaction evidence="1">
        <text>ATP + protein L-histidine = ADP + protein N-phospho-L-histidine.</text>
        <dbReference type="EC" id="2.7.13.3"/>
    </reaction>
</comment>
<evidence type="ECO:0000256" key="4">
    <source>
        <dbReference type="ARBA" id="ARBA00023012"/>
    </source>
</evidence>
<dbReference type="CDD" id="cd00082">
    <property type="entry name" value="HisKA"/>
    <property type="match status" value="1"/>
</dbReference>
<dbReference type="SUPFAM" id="SSF55874">
    <property type="entry name" value="ATPase domain of HSP90 chaperone/DNA topoisomerase II/histidine kinase"/>
    <property type="match status" value="1"/>
</dbReference>